<reference evidence="3" key="1">
    <citation type="submission" date="2022-08" db="UniProtKB">
        <authorList>
            <consortium name="EnsemblMetazoa"/>
        </authorList>
    </citation>
    <scope>IDENTIFICATION</scope>
    <source>
        <strain evidence="3">05x7-T-G4-1.051#20</strain>
    </source>
</reference>
<dbReference type="InterPro" id="IPR025714">
    <property type="entry name" value="Methyltranfer_dom"/>
</dbReference>
<dbReference type="PANTHER" id="PTHR32026:SF10">
    <property type="entry name" value="METHYLTRANSFERASE-LIKE PROTEIN 24-RELATED"/>
    <property type="match status" value="1"/>
</dbReference>
<keyword evidence="1" id="KW-0472">Membrane</keyword>
<feature type="transmembrane region" description="Helical" evidence="1">
    <location>
        <begin position="21"/>
        <end position="40"/>
    </location>
</feature>
<dbReference type="EnsemblMetazoa" id="G26916.6">
    <property type="protein sequence ID" value="G26916.6:cds"/>
    <property type="gene ID" value="G26916"/>
</dbReference>
<dbReference type="Pfam" id="PF13383">
    <property type="entry name" value="Methyltransf_22"/>
    <property type="match status" value="1"/>
</dbReference>
<feature type="domain" description="Methyltransferase" evidence="2">
    <location>
        <begin position="136"/>
        <end position="329"/>
    </location>
</feature>
<dbReference type="AlphaFoldDB" id="A0A8W8L7A8"/>
<evidence type="ECO:0000256" key="1">
    <source>
        <dbReference type="SAM" id="Phobius"/>
    </source>
</evidence>
<evidence type="ECO:0000313" key="4">
    <source>
        <dbReference type="Proteomes" id="UP000005408"/>
    </source>
</evidence>
<dbReference type="InterPro" id="IPR026913">
    <property type="entry name" value="METTL24"/>
</dbReference>
<keyword evidence="1" id="KW-0812">Transmembrane</keyword>
<dbReference type="EnsemblMetazoa" id="G26916.7">
    <property type="protein sequence ID" value="G26916.7:cds"/>
    <property type="gene ID" value="G26916"/>
</dbReference>
<evidence type="ECO:0000313" key="3">
    <source>
        <dbReference type="EnsemblMetazoa" id="G26916.7:cds"/>
    </source>
</evidence>
<organism evidence="3 4">
    <name type="scientific">Magallana gigas</name>
    <name type="common">Pacific oyster</name>
    <name type="synonym">Crassostrea gigas</name>
    <dbReference type="NCBI Taxonomy" id="29159"/>
    <lineage>
        <taxon>Eukaryota</taxon>
        <taxon>Metazoa</taxon>
        <taxon>Spiralia</taxon>
        <taxon>Lophotrochozoa</taxon>
        <taxon>Mollusca</taxon>
        <taxon>Bivalvia</taxon>
        <taxon>Autobranchia</taxon>
        <taxon>Pteriomorphia</taxon>
        <taxon>Ostreida</taxon>
        <taxon>Ostreoidea</taxon>
        <taxon>Ostreidae</taxon>
        <taxon>Magallana</taxon>
    </lineage>
</organism>
<accession>A0A8W8L7A8</accession>
<protein>
    <recommendedName>
        <fullName evidence="2">Methyltransferase domain-containing protein</fullName>
    </recommendedName>
</protein>
<sequence>RPYLKTHSRAIFNLTYISNRMNRRVLIIVSLLGISILLFYKGGLFQMAGPKMIEQESGNKINVVLFTPKTTQSLPKIELIPEKVEKYNFTKSKKRPLQEKLQPVDIADWTILAEMPTYKQPKRVLQSDWWKAAAFLEIDFKKRPKDLRCRKQKSVGNWFLCQDEPYKVKEPCLVYSFGIGNDFSFDDAMAKLGCEVHSFDPSMNMPEHVRNTSVVFHPIGLSTSVIKDFNPRHDIYVIQDQRWTMMDLLSIMEMLGHKNRVLDYLKIDVEGHEWSVIDYLLKNGITSRIRHFSLEYHIFPDWPDKARYPDLLRTYKRLKEASFYKYFTGIHPLNHTPKKFNIQADVCYVNIKFQS</sequence>
<keyword evidence="1" id="KW-1133">Transmembrane helix</keyword>
<proteinExistence type="predicted"/>
<dbReference type="Proteomes" id="UP000005408">
    <property type="component" value="Unassembled WGS sequence"/>
</dbReference>
<keyword evidence="4" id="KW-1185">Reference proteome</keyword>
<evidence type="ECO:0000259" key="2">
    <source>
        <dbReference type="Pfam" id="PF13383"/>
    </source>
</evidence>
<dbReference type="PANTHER" id="PTHR32026">
    <property type="entry name" value="METHYLTRANSFERASE-LIKE PROTEIN 24"/>
    <property type="match status" value="1"/>
</dbReference>
<name>A0A8W8L7A8_MAGGI</name>